<dbReference type="InterPro" id="IPR020850">
    <property type="entry name" value="GED_dom"/>
</dbReference>
<evidence type="ECO:0000256" key="15">
    <source>
        <dbReference type="ARBA" id="ARBA00022741"/>
    </source>
</evidence>
<dbReference type="PROSITE" id="PS00410">
    <property type="entry name" value="G_DYNAMIN_1"/>
    <property type="match status" value="1"/>
</dbReference>
<evidence type="ECO:0000256" key="36">
    <source>
        <dbReference type="SAM" id="MobiDB-lite"/>
    </source>
</evidence>
<feature type="domain" description="GED" evidence="38">
    <location>
        <begin position="650"/>
        <end position="741"/>
    </location>
</feature>
<keyword evidence="22" id="KW-0342">GTP-binding</keyword>
<evidence type="ECO:0000256" key="20">
    <source>
        <dbReference type="ARBA" id="ARBA00022990"/>
    </source>
</evidence>
<dbReference type="GO" id="GO:0030496">
    <property type="term" value="C:midbody"/>
    <property type="evidence" value="ECO:0007669"/>
    <property type="project" value="UniProtKB-SubCell"/>
</dbReference>
<evidence type="ECO:0000256" key="18">
    <source>
        <dbReference type="ARBA" id="ARBA00022907"/>
    </source>
</evidence>
<dbReference type="GO" id="GO:0002102">
    <property type="term" value="C:podosome"/>
    <property type="evidence" value="ECO:0007669"/>
    <property type="project" value="UniProtKB-SubCell"/>
</dbReference>
<evidence type="ECO:0000256" key="6">
    <source>
        <dbReference type="ARBA" id="ARBA00004231"/>
    </source>
</evidence>
<dbReference type="FunFam" id="1.20.120.1240:FF:000014">
    <property type="entry name" value="Dynamin 2b"/>
    <property type="match status" value="1"/>
</dbReference>
<keyword evidence="26" id="KW-0206">Cytoskeleton</keyword>
<dbReference type="CDD" id="cd08771">
    <property type="entry name" value="DLP_1"/>
    <property type="match status" value="1"/>
</dbReference>
<keyword evidence="25" id="KW-0168">Coated pit</keyword>
<accession>A0AAV6QDS6</accession>
<evidence type="ECO:0000256" key="1">
    <source>
        <dbReference type="ARBA" id="ARBA00004114"/>
    </source>
</evidence>
<comment type="catalytic activity">
    <reaction evidence="33">
        <text>GTP + H2O = GDP + phosphate + H(+)</text>
        <dbReference type="Rhea" id="RHEA:19669"/>
        <dbReference type="ChEBI" id="CHEBI:15377"/>
        <dbReference type="ChEBI" id="CHEBI:15378"/>
        <dbReference type="ChEBI" id="CHEBI:37565"/>
        <dbReference type="ChEBI" id="CHEBI:43474"/>
        <dbReference type="ChEBI" id="CHEBI:58189"/>
        <dbReference type="EC" id="3.6.5.5"/>
    </reaction>
    <physiologicalReaction direction="left-to-right" evidence="33">
        <dbReference type="Rhea" id="RHEA:19670"/>
    </physiologicalReaction>
</comment>
<keyword evidence="18" id="KW-0581">Phagocytosis</keyword>
<dbReference type="PROSITE" id="PS51718">
    <property type="entry name" value="G_DYNAMIN_2"/>
    <property type="match status" value="1"/>
</dbReference>
<dbReference type="EC" id="3.6.5.5" evidence="8"/>
<evidence type="ECO:0000256" key="11">
    <source>
        <dbReference type="ARBA" id="ARBA00022553"/>
    </source>
</evidence>
<dbReference type="InterPro" id="IPR045063">
    <property type="entry name" value="Dynamin_N"/>
</dbReference>
<gene>
    <name evidence="40" type="ORF">JOB18_038362</name>
</gene>
<organism evidence="40 41">
    <name type="scientific">Solea senegalensis</name>
    <name type="common">Senegalese sole</name>
    <dbReference type="NCBI Taxonomy" id="28829"/>
    <lineage>
        <taxon>Eukaryota</taxon>
        <taxon>Metazoa</taxon>
        <taxon>Chordata</taxon>
        <taxon>Craniata</taxon>
        <taxon>Vertebrata</taxon>
        <taxon>Euteleostomi</taxon>
        <taxon>Actinopterygii</taxon>
        <taxon>Neopterygii</taxon>
        <taxon>Teleostei</taxon>
        <taxon>Neoteleostei</taxon>
        <taxon>Acanthomorphata</taxon>
        <taxon>Carangaria</taxon>
        <taxon>Pleuronectiformes</taxon>
        <taxon>Pleuronectoidei</taxon>
        <taxon>Soleidae</taxon>
        <taxon>Solea</taxon>
    </lineage>
</organism>
<dbReference type="FunFam" id="2.30.29.30:FF:000010">
    <property type="entry name" value="dynamin-1 isoform X2"/>
    <property type="match status" value="1"/>
</dbReference>
<evidence type="ECO:0000256" key="29">
    <source>
        <dbReference type="ARBA" id="ARBA00031810"/>
    </source>
</evidence>
<evidence type="ECO:0000256" key="28">
    <source>
        <dbReference type="ARBA" id="ARBA00023329"/>
    </source>
</evidence>
<dbReference type="SMART" id="SM00302">
    <property type="entry name" value="GED"/>
    <property type="match status" value="1"/>
</dbReference>
<keyword evidence="41" id="KW-1185">Reference proteome</keyword>
<dbReference type="PANTHER" id="PTHR11566:SF23">
    <property type="entry name" value="DYNAMIN-2"/>
    <property type="match status" value="1"/>
</dbReference>
<dbReference type="FunFam" id="3.40.50.300:FF:000045">
    <property type="entry name" value="dynamin-1 isoform X2"/>
    <property type="match status" value="1"/>
</dbReference>
<protein>
    <recommendedName>
        <fullName evidence="35">Dynamin-2</fullName>
        <ecNumber evidence="8">3.6.5.5</ecNumber>
    </recommendedName>
    <alternativeName>
        <fullName evidence="9">Interferon-induced GTP-binding protein Mx</fullName>
    </alternativeName>
    <alternativeName>
        <fullName evidence="29">Interferon-inducible Mx protein</fullName>
    </alternativeName>
</protein>
<evidence type="ECO:0000256" key="35">
    <source>
        <dbReference type="ARBA" id="ARBA00073712"/>
    </source>
</evidence>
<evidence type="ECO:0000256" key="3">
    <source>
        <dbReference type="ARBA" id="ARBA00004172"/>
    </source>
</evidence>
<evidence type="ECO:0000256" key="12">
    <source>
        <dbReference type="ARBA" id="ARBA00022583"/>
    </source>
</evidence>
<comment type="subcellular location">
    <subcellularLocation>
        <location evidence="6">Cell projection</location>
        <location evidence="6">Phagocytic cup</location>
    </subcellularLocation>
    <subcellularLocation>
        <location evidence="4">Cell projection</location>
        <location evidence="4">Podosome</location>
    </subcellularLocation>
    <subcellularLocation>
        <location evidence="34">Cell projection</location>
        <location evidence="34">Uropodium</location>
    </subcellularLocation>
    <subcellularLocation>
        <location evidence="1">Cytoplasm</location>
        <location evidence="1">Cytoskeleton</location>
        <location evidence="1">Microtubule organizing center</location>
        <location evidence="1">Centrosome</location>
        <location evidence="1">Centriole</location>
    </subcellularLocation>
    <subcellularLocation>
        <location evidence="2">Cytoplasmic vesicle</location>
        <location evidence="2">Clathrin-coated vesicle</location>
    </subcellularLocation>
    <subcellularLocation>
        <location evidence="32">Cytoplasmic vesicle</location>
        <location evidence="32">Phagosome membrane</location>
        <topology evidence="32">Peripheral membrane protein</topology>
    </subcellularLocation>
    <subcellularLocation>
        <location evidence="7">Membrane</location>
        <location evidence="7">Clathrin-coated pit</location>
    </subcellularLocation>
    <subcellularLocation>
        <location evidence="5">Midbody</location>
    </subcellularLocation>
    <subcellularLocation>
        <location evidence="31">Postsynaptic density</location>
    </subcellularLocation>
    <subcellularLocation>
        <location evidence="3">Recycling endosome</location>
    </subcellularLocation>
    <subcellularLocation>
        <location evidence="30">Synapse</location>
        <location evidence="30">Synaptosome</location>
    </subcellularLocation>
</comment>
<keyword evidence="12" id="KW-0254">Endocytosis</keyword>
<dbReference type="FunFam" id="1.20.120.1240:FF:000019">
    <property type="entry name" value="Dynamin 2"/>
    <property type="match status" value="1"/>
</dbReference>
<dbReference type="GO" id="GO:0006909">
    <property type="term" value="P:phagocytosis"/>
    <property type="evidence" value="ECO:0007669"/>
    <property type="project" value="UniProtKB-KW"/>
</dbReference>
<evidence type="ECO:0000256" key="13">
    <source>
        <dbReference type="ARBA" id="ARBA00022599"/>
    </source>
</evidence>
<keyword evidence="16" id="KW-0967">Endosome</keyword>
<evidence type="ECO:0000256" key="2">
    <source>
        <dbReference type="ARBA" id="ARBA00004132"/>
    </source>
</evidence>
<proteinExistence type="predicted"/>
<dbReference type="GO" id="GO:0031623">
    <property type="term" value="P:receptor internalization"/>
    <property type="evidence" value="ECO:0007669"/>
    <property type="project" value="TreeGrafter"/>
</dbReference>
<evidence type="ECO:0000256" key="31">
    <source>
        <dbReference type="ARBA" id="ARBA00034105"/>
    </source>
</evidence>
<evidence type="ECO:0000313" key="41">
    <source>
        <dbReference type="Proteomes" id="UP000693946"/>
    </source>
</evidence>
<dbReference type="GO" id="GO:0008017">
    <property type="term" value="F:microtubule binding"/>
    <property type="evidence" value="ECO:0007669"/>
    <property type="project" value="TreeGrafter"/>
</dbReference>
<dbReference type="InterPro" id="IPR001401">
    <property type="entry name" value="Dynamin_GTPase"/>
</dbReference>
<evidence type="ECO:0000256" key="16">
    <source>
        <dbReference type="ARBA" id="ARBA00022753"/>
    </source>
</evidence>
<keyword evidence="11" id="KW-0597">Phosphoprotein</keyword>
<keyword evidence="21" id="KW-0770">Synapse</keyword>
<keyword evidence="27" id="KW-0966">Cell projection</keyword>
<evidence type="ECO:0000256" key="34">
    <source>
        <dbReference type="ARBA" id="ARBA00060447"/>
    </source>
</evidence>
<dbReference type="GO" id="GO:0030670">
    <property type="term" value="C:phagocytic vesicle membrane"/>
    <property type="evidence" value="ECO:0007669"/>
    <property type="project" value="UniProtKB-SubCell"/>
</dbReference>
<keyword evidence="10" id="KW-0963">Cytoplasm</keyword>
<keyword evidence="15" id="KW-0547">Nucleotide-binding</keyword>
<dbReference type="GO" id="GO:0030136">
    <property type="term" value="C:clathrin-coated vesicle"/>
    <property type="evidence" value="ECO:0007669"/>
    <property type="project" value="UniProtKB-SubCell"/>
</dbReference>
<dbReference type="SMART" id="SM00233">
    <property type="entry name" value="PH"/>
    <property type="match status" value="1"/>
</dbReference>
<dbReference type="GO" id="GO:0003924">
    <property type="term" value="F:GTPase activity"/>
    <property type="evidence" value="ECO:0007669"/>
    <property type="project" value="InterPro"/>
</dbReference>
<evidence type="ECO:0000256" key="27">
    <source>
        <dbReference type="ARBA" id="ARBA00023273"/>
    </source>
</evidence>
<evidence type="ECO:0000259" key="38">
    <source>
        <dbReference type="PROSITE" id="PS51388"/>
    </source>
</evidence>
<keyword evidence="20" id="KW-0007">Acetylation</keyword>
<dbReference type="Pfam" id="PF01031">
    <property type="entry name" value="Dynamin_M"/>
    <property type="match status" value="1"/>
</dbReference>
<dbReference type="InterPro" id="IPR000375">
    <property type="entry name" value="Dynamin_stalk"/>
</dbReference>
<dbReference type="GO" id="GO:0001891">
    <property type="term" value="C:phagocytic cup"/>
    <property type="evidence" value="ECO:0007669"/>
    <property type="project" value="UniProtKB-SubCell"/>
</dbReference>
<feature type="compositionally biased region" description="Pro residues" evidence="36">
    <location>
        <begin position="783"/>
        <end position="810"/>
    </location>
</feature>
<keyword evidence="24" id="KW-0505">Motor protein</keyword>
<dbReference type="GO" id="GO:0098793">
    <property type="term" value="C:presynapse"/>
    <property type="evidence" value="ECO:0007669"/>
    <property type="project" value="GOC"/>
</dbReference>
<dbReference type="Pfam" id="PF02212">
    <property type="entry name" value="GED"/>
    <property type="match status" value="1"/>
</dbReference>
<feature type="region of interest" description="Disordered" evidence="36">
    <location>
        <begin position="739"/>
        <end position="864"/>
    </location>
</feature>
<dbReference type="SMART" id="SM00053">
    <property type="entry name" value="DYNc"/>
    <property type="match status" value="1"/>
</dbReference>
<dbReference type="PROSITE" id="PS50003">
    <property type="entry name" value="PH_DOMAIN"/>
    <property type="match status" value="1"/>
</dbReference>
<evidence type="ECO:0000256" key="22">
    <source>
        <dbReference type="ARBA" id="ARBA00023134"/>
    </source>
</evidence>
<evidence type="ECO:0000256" key="24">
    <source>
        <dbReference type="ARBA" id="ARBA00023175"/>
    </source>
</evidence>
<evidence type="ECO:0000256" key="25">
    <source>
        <dbReference type="ARBA" id="ARBA00023176"/>
    </source>
</evidence>
<evidence type="ECO:0000256" key="33">
    <source>
        <dbReference type="ARBA" id="ARBA00050873"/>
    </source>
</evidence>
<dbReference type="InterPro" id="IPR001849">
    <property type="entry name" value="PH_domain"/>
</dbReference>
<dbReference type="CDD" id="cd01256">
    <property type="entry name" value="PH_dynamin"/>
    <property type="match status" value="1"/>
</dbReference>
<dbReference type="GO" id="GO:0005525">
    <property type="term" value="F:GTP binding"/>
    <property type="evidence" value="ECO:0007669"/>
    <property type="project" value="UniProtKB-KW"/>
</dbReference>
<dbReference type="GO" id="GO:0055037">
    <property type="term" value="C:recycling endosome"/>
    <property type="evidence" value="ECO:0007669"/>
    <property type="project" value="UniProtKB-SubCell"/>
</dbReference>
<evidence type="ECO:0000256" key="5">
    <source>
        <dbReference type="ARBA" id="ARBA00004214"/>
    </source>
</evidence>
<evidence type="ECO:0000256" key="23">
    <source>
        <dbReference type="ARBA" id="ARBA00023136"/>
    </source>
</evidence>
<name>A0AAV6QDS6_SOLSE</name>
<dbReference type="AlphaFoldDB" id="A0AAV6QDS6"/>
<feature type="domain" description="PH" evidence="37">
    <location>
        <begin position="516"/>
        <end position="621"/>
    </location>
</feature>
<evidence type="ECO:0000256" key="9">
    <source>
        <dbReference type="ARBA" id="ARBA00015210"/>
    </source>
</evidence>
<sequence length="864" mass="96855">MGNRGMEDLIPLINKLQDAFSSIGQSCNLDLPQIAVVGGQSAGKSSVLENFVGRDFLPRGSGIVTRRPLILQLVNSKAEYAEFLHCKGRKFVDFDEVRMEIEAETDRLTGSNKGISPVPINLRVYSPNVLNLTLIDLPGMTKVPVGDQPVDIEHQIREMLMQFITKESCLILAVTPANTDLANSDALKIAKEVDPQGLRTIGVITKLDLMDEGTDARDILENKLLPLRRGYIGVVNRSQKDIDGKKDIRVALAAERKFFLSHPAYRHIAERMGTPHLQKTLNQQLTNHIRDTLPGLRSKLQSQLLSLEKEVEEYKNFRPDDPTRKTKALLQMVQQFGVDFEKCIEGSGDQVDTSNLSGGAKINRIFHERFPFELVKMEFDEKELRKEISYAIKNIHGVRTGLFTPDLAFEAIVKKQIIKLKEPCLKCIDLVIQELINTVRQCTNKLDSYPRLREETERIVTTYVRERDSKTKDQVLLLIDIELSYINTNHEDFIGFANAQQRTAANATKKRVMPNQVIRRGWLTINISIMKGGSKDYWFVLTAESLSWYKDEEEKEKKYMLPLDNLKLRDVEKGFMSSKHVFAIFNTEQRNVYKDLRQIELACDTQEDVDSWKASFLRAGVYPEKDQTENEDTITPPDTVSMDPQLERQVETIRNLVDSYIGIVNKSIRDLMPKTIMHLMINSAKDFIHSELLAYLYSAGDQGSLMEESAEQAQRRDEMLRMYHALKEALVIIGDISTTTISTPVPPPVDDTWMAKEPSPPASRPASATAPPPTRPPAARGPNPGPAPPRNPSPAFGGPPVPSRPGPPPGQTAYPGDPNSASVPLIPSRPARVPPALPPGIPRRPPAAPNRPTVIRPSEPSLLD</sequence>
<dbReference type="GO" id="GO:0014069">
    <property type="term" value="C:postsynaptic density"/>
    <property type="evidence" value="ECO:0007669"/>
    <property type="project" value="UniProtKB-SubCell"/>
</dbReference>
<evidence type="ECO:0000256" key="10">
    <source>
        <dbReference type="ARBA" id="ARBA00022490"/>
    </source>
</evidence>
<dbReference type="GO" id="GO:0001931">
    <property type="term" value="C:uropod"/>
    <property type="evidence" value="ECO:0007669"/>
    <property type="project" value="UniProtKB-SubCell"/>
</dbReference>
<dbReference type="Pfam" id="PF00169">
    <property type="entry name" value="PH"/>
    <property type="match status" value="1"/>
</dbReference>
<evidence type="ECO:0000259" key="39">
    <source>
        <dbReference type="PROSITE" id="PS51718"/>
    </source>
</evidence>
<evidence type="ECO:0000256" key="8">
    <source>
        <dbReference type="ARBA" id="ARBA00011980"/>
    </source>
</evidence>
<dbReference type="InterPro" id="IPR022812">
    <property type="entry name" value="Dynamin"/>
</dbReference>
<keyword evidence="19" id="KW-0965">Cell junction</keyword>
<dbReference type="GO" id="GO:0005814">
    <property type="term" value="C:centriole"/>
    <property type="evidence" value="ECO:0007669"/>
    <property type="project" value="UniProtKB-SubCell"/>
</dbReference>
<evidence type="ECO:0000256" key="4">
    <source>
        <dbReference type="ARBA" id="ARBA00004188"/>
    </source>
</evidence>
<keyword evidence="17" id="KW-0378">Hydrolase</keyword>
<keyword evidence="13" id="KW-0771">Synaptosome</keyword>
<evidence type="ECO:0000256" key="32">
    <source>
        <dbReference type="ARBA" id="ARBA00046301"/>
    </source>
</evidence>
<dbReference type="GO" id="GO:0005905">
    <property type="term" value="C:clathrin-coated pit"/>
    <property type="evidence" value="ECO:0007669"/>
    <property type="project" value="UniProtKB-SubCell"/>
</dbReference>
<evidence type="ECO:0000256" key="26">
    <source>
        <dbReference type="ARBA" id="ARBA00023212"/>
    </source>
</evidence>
<evidence type="ECO:0000256" key="14">
    <source>
        <dbReference type="ARBA" id="ARBA00022701"/>
    </source>
</evidence>
<evidence type="ECO:0000259" key="37">
    <source>
        <dbReference type="PROSITE" id="PS50003"/>
    </source>
</evidence>
<reference evidence="40 41" key="1">
    <citation type="journal article" date="2021" name="Sci. Rep.">
        <title>Chromosome anchoring in Senegalese sole (Solea senegalensis) reveals sex-associated markers and genome rearrangements in flatfish.</title>
        <authorList>
            <person name="Guerrero-Cozar I."/>
            <person name="Gomez-Garrido J."/>
            <person name="Berbel C."/>
            <person name="Martinez-Blanch J.F."/>
            <person name="Alioto T."/>
            <person name="Claros M.G."/>
            <person name="Gagnaire P.A."/>
            <person name="Manchado M."/>
        </authorList>
    </citation>
    <scope>NUCLEOTIDE SEQUENCE [LARGE SCALE GENOMIC DNA]</scope>
    <source>
        <strain evidence="40">Sse05_10M</strain>
    </source>
</reference>
<dbReference type="GO" id="GO:0043005">
    <property type="term" value="C:neuron projection"/>
    <property type="evidence" value="ECO:0007669"/>
    <property type="project" value="UniProtKB-KW"/>
</dbReference>
<dbReference type="PROSITE" id="PS51388">
    <property type="entry name" value="GED"/>
    <property type="match status" value="1"/>
</dbReference>
<evidence type="ECO:0000256" key="19">
    <source>
        <dbReference type="ARBA" id="ARBA00022949"/>
    </source>
</evidence>
<dbReference type="Proteomes" id="UP000693946">
    <property type="component" value="Linkage Group LG6"/>
</dbReference>
<dbReference type="InterPro" id="IPR003130">
    <property type="entry name" value="GED"/>
</dbReference>
<dbReference type="PANTHER" id="PTHR11566">
    <property type="entry name" value="DYNAMIN"/>
    <property type="match status" value="1"/>
</dbReference>
<feature type="domain" description="Dynamin-type G" evidence="39">
    <location>
        <begin position="28"/>
        <end position="294"/>
    </location>
</feature>
<dbReference type="EMBL" id="JAGKHQ010000018">
    <property type="protein sequence ID" value="KAG7486780.1"/>
    <property type="molecule type" value="Genomic_DNA"/>
</dbReference>
<dbReference type="InterPro" id="IPR030381">
    <property type="entry name" value="G_DYNAMIN_dom"/>
</dbReference>
<evidence type="ECO:0000256" key="17">
    <source>
        <dbReference type="ARBA" id="ARBA00022801"/>
    </source>
</evidence>
<keyword evidence="14" id="KW-0493">Microtubule</keyword>
<evidence type="ECO:0000256" key="30">
    <source>
        <dbReference type="ARBA" id="ARBA00034102"/>
    </source>
</evidence>
<dbReference type="Pfam" id="PF00350">
    <property type="entry name" value="Dynamin_N"/>
    <property type="match status" value="1"/>
</dbReference>
<keyword evidence="28" id="KW-0968">Cytoplasmic vesicle</keyword>
<evidence type="ECO:0000313" key="40">
    <source>
        <dbReference type="EMBL" id="KAG7486780.1"/>
    </source>
</evidence>
<keyword evidence="23" id="KW-0472">Membrane</keyword>
<feature type="compositionally biased region" description="Pro residues" evidence="36">
    <location>
        <begin position="832"/>
        <end position="849"/>
    </location>
</feature>
<comment type="caution">
    <text evidence="40">The sequence shown here is derived from an EMBL/GenBank/DDBJ whole genome shotgun (WGS) entry which is preliminary data.</text>
</comment>
<evidence type="ECO:0000256" key="7">
    <source>
        <dbReference type="ARBA" id="ARBA00004600"/>
    </source>
</evidence>
<dbReference type="GO" id="GO:0016185">
    <property type="term" value="P:synaptic vesicle budding from presynaptic endocytic zone membrane"/>
    <property type="evidence" value="ECO:0007669"/>
    <property type="project" value="TreeGrafter"/>
</dbReference>
<evidence type="ECO:0000256" key="21">
    <source>
        <dbReference type="ARBA" id="ARBA00023018"/>
    </source>
</evidence>
<dbReference type="GO" id="GO:0005874">
    <property type="term" value="C:microtubule"/>
    <property type="evidence" value="ECO:0007669"/>
    <property type="project" value="UniProtKB-KW"/>
</dbReference>
<dbReference type="InterPro" id="IPR019762">
    <property type="entry name" value="Dynamin_GTPase_CS"/>
</dbReference>